<dbReference type="Gene3D" id="3.30.70.20">
    <property type="match status" value="1"/>
</dbReference>
<dbReference type="Gene3D" id="3.50.50.60">
    <property type="entry name" value="FAD/NAD(P)-binding domain"/>
    <property type="match status" value="2"/>
</dbReference>
<dbReference type="InterPro" id="IPR023753">
    <property type="entry name" value="FAD/NAD-binding_dom"/>
</dbReference>
<keyword evidence="2" id="KW-0560">Oxidoreductase</keyword>
<dbReference type="PROSITE" id="PS00198">
    <property type="entry name" value="4FE4S_FER_1"/>
    <property type="match status" value="1"/>
</dbReference>
<dbReference type="GO" id="GO:0051536">
    <property type="term" value="F:iron-sulfur cluster binding"/>
    <property type="evidence" value="ECO:0007669"/>
    <property type="project" value="InterPro"/>
</dbReference>
<dbReference type="InterPro" id="IPR009051">
    <property type="entry name" value="Helical_ferredxn"/>
</dbReference>
<dbReference type="InterPro" id="IPR028261">
    <property type="entry name" value="DPD_II"/>
</dbReference>
<dbReference type="Gene3D" id="1.10.1060.10">
    <property type="entry name" value="Alpha-helical ferredoxin"/>
    <property type="match status" value="1"/>
</dbReference>
<dbReference type="GO" id="GO:0004355">
    <property type="term" value="F:glutamate synthase (NADPH) activity"/>
    <property type="evidence" value="ECO:0007669"/>
    <property type="project" value="UniProtKB-EC"/>
</dbReference>
<organism evidence="2">
    <name type="scientific">mine drainage metagenome</name>
    <dbReference type="NCBI Taxonomy" id="410659"/>
    <lineage>
        <taxon>unclassified sequences</taxon>
        <taxon>metagenomes</taxon>
        <taxon>ecological metagenomes</taxon>
    </lineage>
</organism>
<accession>A0A1J5R4Y6</accession>
<feature type="domain" description="4Fe-4S ferredoxin-type" evidence="1">
    <location>
        <begin position="626"/>
        <end position="655"/>
    </location>
</feature>
<name>A0A1J5R4Y6_9ZZZZ</name>
<dbReference type="AlphaFoldDB" id="A0A1J5R4Y6"/>
<dbReference type="SUPFAM" id="SSF46548">
    <property type="entry name" value="alpha-helical ferredoxin"/>
    <property type="match status" value="2"/>
</dbReference>
<dbReference type="PANTHER" id="PTHR42783">
    <property type="entry name" value="GLUTAMATE SYNTHASE [NADPH] SMALL CHAIN"/>
    <property type="match status" value="1"/>
</dbReference>
<dbReference type="InterPro" id="IPR036188">
    <property type="entry name" value="FAD/NAD-bd_sf"/>
</dbReference>
<reference evidence="2" key="1">
    <citation type="submission" date="2016-10" db="EMBL/GenBank/DDBJ databases">
        <title>Sequence of Gallionella enrichment culture.</title>
        <authorList>
            <person name="Poehlein A."/>
            <person name="Muehling M."/>
            <person name="Daniel R."/>
        </authorList>
    </citation>
    <scope>NUCLEOTIDE SEQUENCE</scope>
</reference>
<gene>
    <name evidence="2" type="primary">gltD_7</name>
    <name evidence="2" type="ORF">GALL_275940</name>
</gene>
<dbReference type="InterPro" id="IPR017900">
    <property type="entry name" value="4Fe4S_Fe_S_CS"/>
</dbReference>
<protein>
    <submittedName>
        <fullName evidence="2">Glutamate synthase [NADPH] small chain</fullName>
        <ecNumber evidence="2">1.4.1.13</ecNumber>
    </submittedName>
</protein>
<dbReference type="PROSITE" id="PS51379">
    <property type="entry name" value="4FE4S_FER_2"/>
    <property type="match status" value="1"/>
</dbReference>
<evidence type="ECO:0000259" key="1">
    <source>
        <dbReference type="PROSITE" id="PS51379"/>
    </source>
</evidence>
<dbReference type="Pfam" id="PF07992">
    <property type="entry name" value="Pyr_redox_2"/>
    <property type="match status" value="1"/>
</dbReference>
<evidence type="ECO:0000313" key="2">
    <source>
        <dbReference type="EMBL" id="OIQ90514.1"/>
    </source>
</evidence>
<proteinExistence type="predicted"/>
<dbReference type="EMBL" id="MLJW01000289">
    <property type="protein sequence ID" value="OIQ90514.1"/>
    <property type="molecule type" value="Genomic_DNA"/>
</dbReference>
<dbReference type="NCBIfam" id="NF009410">
    <property type="entry name" value="PRK12771.1"/>
    <property type="match status" value="1"/>
</dbReference>
<dbReference type="PANTHER" id="PTHR42783:SF3">
    <property type="entry name" value="GLUTAMATE SYNTHASE [NADPH] SMALL CHAIN-RELATED"/>
    <property type="match status" value="1"/>
</dbReference>
<dbReference type="InterPro" id="IPR017896">
    <property type="entry name" value="4Fe4S_Fe-S-bd"/>
</dbReference>
<dbReference type="PRINTS" id="PR00419">
    <property type="entry name" value="ADXRDTASE"/>
</dbReference>
<dbReference type="Pfam" id="PF12838">
    <property type="entry name" value="Fer4_7"/>
    <property type="match status" value="1"/>
</dbReference>
<dbReference type="EC" id="1.4.1.13" evidence="2"/>
<comment type="caution">
    <text evidence="2">The sequence shown here is derived from an EMBL/GenBank/DDBJ whole genome shotgun (WGS) entry which is preliminary data.</text>
</comment>
<dbReference type="SUPFAM" id="SSF51971">
    <property type="entry name" value="Nucleotide-binding domain"/>
    <property type="match status" value="1"/>
</dbReference>
<dbReference type="Pfam" id="PF14691">
    <property type="entry name" value="Fer4_20"/>
    <property type="match status" value="1"/>
</dbReference>
<sequence>MSATPETTTEKLTFRRFKEGDSHIKRWQEQIFQASYSYKCPTYVQSTPPCQGSCPSGEDIRGYLAIARGTEKPPMGADGKPTMPWQEYAWRRLTEANPFPSVMGRVCPAPCETGCNRNEVEDHVGINSVEHFLGEYAITNKLSYVKPQRSTGKKVAIIGGGPAGLSCAYQLALKGHEVTIFDEREFLGGMMRYGIPGFRTPREVLDAEIQRILDLGVKARLKCRIGTDVTLEQLRRDYDAVFLGMGAQAGRALPIPEADAPNVVTATSFLRAFNDGRLRHVGRRVVVVGGGDTSIDVATVARRLGHIEHAKATDMEDAIAGRMAQDVAEISAKQGAEVTLTSIFPIDKMQANKHEVEQALAEGIAIRGGLTPVALIKGPDGRATALRVARCEAKIAGGKLEIKMIEGTEEDIPADLIVSAIGQAVDFTGLEEFDNGKGAVATDKNYQIAGKPGTFAGGDLIRPHLLTTAIGHGSIAADGIDRFLAKEDLERRPKIDVHIFDLQRKMIERGLQIGETHQPIRGTDASNAAVHNYEDRSDRYVIPHDKLFLGHFSYTPRLKRKFITLDAKTALGNFQERIEPLTEAEAIAEAKRCMSCGMCFECDNCVVYCPQIAVKRVPKKEATTGRYVYTDYDRCIGCHICADVCPTGYIQMGLGE</sequence>